<dbReference type="InterPro" id="IPR001135">
    <property type="entry name" value="NADH_Q_OxRdtase_suD"/>
</dbReference>
<feature type="binding site" evidence="3">
    <location>
        <position position="548"/>
    </location>
    <ligand>
        <name>Fe cation</name>
        <dbReference type="ChEBI" id="CHEBI:24875"/>
    </ligand>
</feature>
<keyword evidence="3" id="KW-0533">Nickel</keyword>
<feature type="binding site" evidence="3">
    <location>
        <position position="512"/>
    </location>
    <ligand>
        <name>Mg(2+)</name>
        <dbReference type="ChEBI" id="CHEBI:18420"/>
    </ligand>
</feature>
<keyword evidence="3" id="KW-0479">Metal-binding</keyword>
<dbReference type="PANTHER" id="PTHR43485">
    <property type="entry name" value="HYDROGENASE-4 COMPONENT G"/>
    <property type="match status" value="1"/>
</dbReference>
<keyword evidence="3" id="KW-0460">Magnesium</keyword>
<keyword evidence="1" id="KW-0560">Oxidoreductase</keyword>
<feature type="domain" description="NADH:ubiquinone oxidoreductase 30kDa subunit" evidence="4">
    <location>
        <begin position="45"/>
        <end position="161"/>
    </location>
</feature>
<dbReference type="GO" id="GO:0051287">
    <property type="term" value="F:NAD binding"/>
    <property type="evidence" value="ECO:0007669"/>
    <property type="project" value="InterPro"/>
</dbReference>
<feature type="domain" description="NADH-quinone oxidoreductase subunit D" evidence="5">
    <location>
        <begin position="312"/>
        <end position="476"/>
    </location>
</feature>
<comment type="cofactor">
    <cofactor evidence="3">
        <name>Ni(2+)</name>
        <dbReference type="ChEBI" id="CHEBI:49786"/>
    </cofactor>
</comment>
<dbReference type="AlphaFoldDB" id="A0A2R6Y2B9"/>
<evidence type="ECO:0000313" key="7">
    <source>
        <dbReference type="Proteomes" id="UP000244338"/>
    </source>
</evidence>
<feature type="binding site" evidence="3">
    <location>
        <position position="247"/>
    </location>
    <ligand>
        <name>Ni(2+)</name>
        <dbReference type="ChEBI" id="CHEBI:49786"/>
    </ligand>
</feature>
<dbReference type="InterPro" id="IPR001268">
    <property type="entry name" value="NADH_UbQ_OxRdtase_30kDa_su"/>
</dbReference>
<reference evidence="7" key="1">
    <citation type="journal article" date="2018" name="Sci. Rep.">
        <title>Lignite coal burning seam in the remote Altai Mountains harbors a hydrogen-driven thermophilic microbial community.</title>
        <authorList>
            <person name="Kadnikov V.V."/>
            <person name="Mardanov A.V."/>
            <person name="Ivasenko D.A."/>
            <person name="Antsiferov D.V."/>
            <person name="Beletsky A.V."/>
            <person name="Karnachuk O.V."/>
            <person name="Ravin N.V."/>
        </authorList>
    </citation>
    <scope>NUCLEOTIDE SEQUENCE [LARGE SCALE GENOMIC DNA]</scope>
</reference>
<dbReference type="Pfam" id="PF00329">
    <property type="entry name" value="Complex1_30kDa"/>
    <property type="match status" value="1"/>
</dbReference>
<dbReference type="PROSITE" id="PS00507">
    <property type="entry name" value="NI_HGENASE_L_1"/>
    <property type="match status" value="1"/>
</dbReference>
<name>A0A2R6Y2B9_9BACL</name>
<feature type="binding site" evidence="3">
    <location>
        <position position="250"/>
    </location>
    <ligand>
        <name>Fe cation</name>
        <dbReference type="ChEBI" id="CHEBI:24875"/>
    </ligand>
</feature>
<dbReference type="Pfam" id="PF00374">
    <property type="entry name" value="NiFeSe_Hases"/>
    <property type="match status" value="1"/>
</dbReference>
<dbReference type="Gene3D" id="3.30.460.80">
    <property type="entry name" value="NADH:ubiquinone oxidoreductase, 30kDa subunit"/>
    <property type="match status" value="1"/>
</dbReference>
<feature type="domain" description="NADH-quinone oxidoreductase subunit D" evidence="5">
    <location>
        <begin position="485"/>
        <end position="551"/>
    </location>
</feature>
<dbReference type="InterPro" id="IPR052197">
    <property type="entry name" value="ComplexI_49kDa-like"/>
</dbReference>
<evidence type="ECO:0000259" key="5">
    <source>
        <dbReference type="Pfam" id="PF00346"/>
    </source>
</evidence>
<evidence type="ECO:0000256" key="1">
    <source>
        <dbReference type="ARBA" id="ARBA00023002"/>
    </source>
</evidence>
<feature type="binding site" evidence="3">
    <location>
        <position position="250"/>
    </location>
    <ligand>
        <name>Ni(2+)</name>
        <dbReference type="ChEBI" id="CHEBI:49786"/>
    </ligand>
</feature>
<feature type="binding site" evidence="3">
    <location>
        <position position="228"/>
    </location>
    <ligand>
        <name>Mg(2+)</name>
        <dbReference type="ChEBI" id="CHEBI:18420"/>
    </ligand>
</feature>
<gene>
    <name evidence="6" type="ORF">BSOLF_2639</name>
</gene>
<dbReference type="Gene3D" id="1.10.645.10">
    <property type="entry name" value="Cytochrome-c3 Hydrogenase, chain B"/>
    <property type="match status" value="1"/>
</dbReference>
<comment type="caution">
    <text evidence="6">The sequence shown here is derived from an EMBL/GenBank/DDBJ whole genome shotgun (WGS) entry which is preliminary data.</text>
</comment>
<protein>
    <submittedName>
        <fullName evidence="6">Hydrogenase, subunit HycE</fullName>
    </submittedName>
</protein>
<dbReference type="GO" id="GO:0008901">
    <property type="term" value="F:ferredoxin hydrogenase activity"/>
    <property type="evidence" value="ECO:0007669"/>
    <property type="project" value="InterPro"/>
</dbReference>
<dbReference type="PANTHER" id="PTHR43485:SF1">
    <property type="entry name" value="FORMATE HYDROGENLYASE SUBUNIT 5-RELATED"/>
    <property type="match status" value="1"/>
</dbReference>
<proteinExistence type="predicted"/>
<dbReference type="GO" id="GO:0008137">
    <property type="term" value="F:NADH dehydrogenase (ubiquinone) activity"/>
    <property type="evidence" value="ECO:0007669"/>
    <property type="project" value="InterPro"/>
</dbReference>
<dbReference type="GO" id="GO:0016651">
    <property type="term" value="F:oxidoreductase activity, acting on NAD(P)H"/>
    <property type="evidence" value="ECO:0007669"/>
    <property type="project" value="InterPro"/>
</dbReference>
<dbReference type="SUPFAM" id="SSF143243">
    <property type="entry name" value="Nqo5-like"/>
    <property type="match status" value="1"/>
</dbReference>
<dbReference type="InterPro" id="IPR018194">
    <property type="entry name" value="Ni-dep_hyd_lsu_Ni_BS"/>
</dbReference>
<dbReference type="InterPro" id="IPR037232">
    <property type="entry name" value="NADH_quin_OxRdtase_su_C/D-like"/>
</dbReference>
<dbReference type="EMBL" id="PEBX01000018">
    <property type="protein sequence ID" value="PTQ56837.1"/>
    <property type="molecule type" value="Genomic_DNA"/>
</dbReference>
<keyword evidence="3" id="KW-0408">Iron</keyword>
<accession>A0A2R6Y2B9</accession>
<dbReference type="InterPro" id="IPR001501">
    <property type="entry name" value="Ni-dep_hyd_lsu"/>
</dbReference>
<comment type="cofactor">
    <cofactor evidence="3">
        <name>Fe cation</name>
        <dbReference type="ChEBI" id="CHEBI:24875"/>
    </cofactor>
</comment>
<dbReference type="Proteomes" id="UP000244338">
    <property type="component" value="Unassembled WGS sequence"/>
</dbReference>
<feature type="binding site" evidence="3">
    <location>
        <position position="545"/>
    </location>
    <ligand>
        <name>Ni(2+)</name>
        <dbReference type="ChEBI" id="CHEBI:49786"/>
    </ligand>
</feature>
<dbReference type="GO" id="GO:0048038">
    <property type="term" value="F:quinone binding"/>
    <property type="evidence" value="ECO:0007669"/>
    <property type="project" value="InterPro"/>
</dbReference>
<evidence type="ECO:0000313" key="6">
    <source>
        <dbReference type="EMBL" id="PTQ56837.1"/>
    </source>
</evidence>
<dbReference type="SUPFAM" id="SSF56762">
    <property type="entry name" value="HydB/Nqo4-like"/>
    <property type="match status" value="1"/>
</dbReference>
<dbReference type="GO" id="GO:0016151">
    <property type="term" value="F:nickel cation binding"/>
    <property type="evidence" value="ECO:0007669"/>
    <property type="project" value="InterPro"/>
</dbReference>
<evidence type="ECO:0000256" key="3">
    <source>
        <dbReference type="PIRSR" id="PIRSR601501-1"/>
    </source>
</evidence>
<dbReference type="Pfam" id="PF00346">
    <property type="entry name" value="Complex1_49kDa"/>
    <property type="match status" value="2"/>
</dbReference>
<sequence>MVEQDALRERLRRIMLEEDAWLGDALSAQDALKRPVHGPNLIAFTVKAEKLARLVKRLVREEGFRILSAVMEDERDRLGHVVLTVIVWQESSAYPIALAILLDGAHPTYPAITPHVPMMNWYEREHRDLFGVEPLGHPQPYALILHASAPDGVYPLSRDAVQESVLPRVPGDVTTDGFVQYEGGEVSVVPVGPIHAGIIEPGHFLFGTVGEPVVHLDVRLFYTHRGIEKMAEGLPLLDGLKIAERTCGVCTYSHGLAYSLALETLASVELPERAVVLRTILAELERMMNHIGDIGNMCAGFGYHRGVADGARLKERLLRLNERLFKHRYLRGVVRPGGLNDDLDAAGKADMEATLRAVEDDFAGLMERISKHEIAQDRLRTTGMLGAEIARDLCVVGPAARASGVPYDVRLVRPYLAYTRRDVAELLKNWHGQTVRSEGDAYARMMVRAAEVEQSLAIVRCLLKKLPDGTVHVPLPKLPAHTVGFTTIESPRGELAVWVRLDAQERLRRLKIRSATYHNWPAVPYAVAGNIIADFPLINKSFELCYACCDR</sequence>
<keyword evidence="2" id="KW-0520">NAD</keyword>
<organism evidence="6 7">
    <name type="scientific">Candidatus Carbonibacillus altaicus</name>
    <dbReference type="NCBI Taxonomy" id="2163959"/>
    <lineage>
        <taxon>Bacteria</taxon>
        <taxon>Bacillati</taxon>
        <taxon>Bacillota</taxon>
        <taxon>Bacilli</taxon>
        <taxon>Bacillales</taxon>
        <taxon>Candidatus Carbonibacillus</taxon>
    </lineage>
</organism>
<evidence type="ECO:0000259" key="4">
    <source>
        <dbReference type="Pfam" id="PF00329"/>
    </source>
</evidence>
<evidence type="ECO:0000256" key="2">
    <source>
        <dbReference type="ARBA" id="ARBA00023027"/>
    </source>
</evidence>
<dbReference type="InterPro" id="IPR029014">
    <property type="entry name" value="NiFe-Hase_large"/>
</dbReference>